<evidence type="ECO:0000256" key="1">
    <source>
        <dbReference type="SAM" id="MobiDB-lite"/>
    </source>
</evidence>
<feature type="compositionally biased region" description="Polar residues" evidence="1">
    <location>
        <begin position="22"/>
        <end position="32"/>
    </location>
</feature>
<reference evidence="3" key="1">
    <citation type="journal article" date="2021" name="Nat. Commun.">
        <title>Genomic analyses provide insights into spinach domestication and the genetic basis of agronomic traits.</title>
        <authorList>
            <person name="Cai X."/>
            <person name="Sun X."/>
            <person name="Xu C."/>
            <person name="Sun H."/>
            <person name="Wang X."/>
            <person name="Ge C."/>
            <person name="Zhang Z."/>
            <person name="Wang Q."/>
            <person name="Fei Z."/>
            <person name="Jiao C."/>
            <person name="Wang Q."/>
        </authorList>
    </citation>
    <scope>NUCLEOTIDE SEQUENCE [LARGE SCALE GENOMIC DNA]</scope>
    <source>
        <strain evidence="3">cv. Varoflay</strain>
    </source>
</reference>
<dbReference type="PANTHER" id="PTHR47851">
    <property type="entry name" value="OS06G0588700 PROTEIN-RELATED"/>
    <property type="match status" value="1"/>
</dbReference>
<protein>
    <submittedName>
        <fullName evidence="4">L10-interacting MYB domain-containing protein-like</fullName>
    </submittedName>
</protein>
<name>A0ABM3R5Q8_SPIOL</name>
<evidence type="ECO:0000313" key="4">
    <source>
        <dbReference type="RefSeq" id="XP_056690949.1"/>
    </source>
</evidence>
<dbReference type="GeneID" id="130466242"/>
<dbReference type="RefSeq" id="XP_056690949.1">
    <property type="nucleotide sequence ID" value="XM_056834971.1"/>
</dbReference>
<dbReference type="Pfam" id="PF12776">
    <property type="entry name" value="Myb_DNA-bind_3"/>
    <property type="match status" value="1"/>
</dbReference>
<evidence type="ECO:0000259" key="2">
    <source>
        <dbReference type="Pfam" id="PF12776"/>
    </source>
</evidence>
<dbReference type="InterPro" id="IPR024752">
    <property type="entry name" value="Myb/SANT-like_dom"/>
</dbReference>
<proteinExistence type="predicted"/>
<dbReference type="Proteomes" id="UP000813463">
    <property type="component" value="Chromosome 1"/>
</dbReference>
<sequence length="370" mass="41985">MHPGERRPPTSSMNTPPVRPPTKSTTSNTANKGKSKMHPSTIPSPPSNQMNEQKVKRSKATWDDESTRIFCEVCADEVHAGNRPNTHFNRVGWDNVVKKFQLRTGKRYDQKQLKNKWEKLKSEFSTWKNLHKETGLGWNHDNNTIDASEDWWENKEQVDANAAIFREGGIKNLTEQEIMFSKIYASDATSWNPYSEEEVVEETEVEVEDDSIVGNFDVEDEEQVDITLDSNTTQTHPLQPESENIRKSNVTIPTGVKVKNVCKGKKSKVSTAKLMQNELKRIVGAMESFSQSSATVTSRRTDLPGCSIQECLTLLGVTPGVEVGSELYMLGTRLFMKKECREMFVALPGEDIRSAWLDQELLREKEKNKT</sequence>
<gene>
    <name evidence="4" type="primary">LOC130466242</name>
</gene>
<accession>A0ABM3R5Q8</accession>
<reference evidence="4" key="2">
    <citation type="submission" date="2025-08" db="UniProtKB">
        <authorList>
            <consortium name="RefSeq"/>
        </authorList>
    </citation>
    <scope>IDENTIFICATION</scope>
    <source>
        <tissue evidence="4">Leaf</tissue>
    </source>
</reference>
<evidence type="ECO:0000313" key="3">
    <source>
        <dbReference type="Proteomes" id="UP000813463"/>
    </source>
</evidence>
<dbReference type="PANTHER" id="PTHR47851:SF1">
    <property type="entry name" value="OS06G0588700 PROTEIN"/>
    <property type="match status" value="1"/>
</dbReference>
<feature type="domain" description="Myb/SANT-like" evidence="2">
    <location>
        <begin position="61"/>
        <end position="154"/>
    </location>
</feature>
<keyword evidence="3" id="KW-1185">Reference proteome</keyword>
<organism evidence="3 4">
    <name type="scientific">Spinacia oleracea</name>
    <name type="common">Spinach</name>
    <dbReference type="NCBI Taxonomy" id="3562"/>
    <lineage>
        <taxon>Eukaryota</taxon>
        <taxon>Viridiplantae</taxon>
        <taxon>Streptophyta</taxon>
        <taxon>Embryophyta</taxon>
        <taxon>Tracheophyta</taxon>
        <taxon>Spermatophyta</taxon>
        <taxon>Magnoliopsida</taxon>
        <taxon>eudicotyledons</taxon>
        <taxon>Gunneridae</taxon>
        <taxon>Pentapetalae</taxon>
        <taxon>Caryophyllales</taxon>
        <taxon>Chenopodiaceae</taxon>
        <taxon>Chenopodioideae</taxon>
        <taxon>Anserineae</taxon>
        <taxon>Spinacia</taxon>
    </lineage>
</organism>
<feature type="region of interest" description="Disordered" evidence="1">
    <location>
        <begin position="1"/>
        <end position="62"/>
    </location>
</feature>